<dbReference type="OrthoDB" id="20590at2"/>
<gene>
    <name evidence="3" type="ORF">GGR93_002000</name>
</gene>
<proteinExistence type="inferred from homology"/>
<keyword evidence="2 3" id="KW-0560">Oxidoreductase</keyword>
<dbReference type="PANTHER" id="PTHR43639">
    <property type="entry name" value="OXIDOREDUCTASE, SHORT-CHAIN DEHYDROGENASE/REDUCTASE FAMILY (AFU_ORTHOLOGUE AFUA_5G02870)"/>
    <property type="match status" value="1"/>
</dbReference>
<comment type="caution">
    <text evidence="3">The sequence shown here is derived from an EMBL/GenBank/DDBJ whole genome shotgun (WGS) entry which is preliminary data.</text>
</comment>
<dbReference type="InterPro" id="IPR036291">
    <property type="entry name" value="NAD(P)-bd_dom_sf"/>
</dbReference>
<dbReference type="InterPro" id="IPR002347">
    <property type="entry name" value="SDR_fam"/>
</dbReference>
<dbReference type="PRINTS" id="PR00081">
    <property type="entry name" value="GDHRDH"/>
</dbReference>
<protein>
    <submittedName>
        <fullName evidence="3">Glucose 1-dehydrogenase</fullName>
        <ecNumber evidence="3">1.1.1.47</ecNumber>
    </submittedName>
</protein>
<keyword evidence="4" id="KW-1185">Reference proteome</keyword>
<dbReference type="InterPro" id="IPR020904">
    <property type="entry name" value="Sc_DH/Rdtase_CS"/>
</dbReference>
<dbReference type="EC" id="1.1.1.47" evidence="3"/>
<dbReference type="CDD" id="cd05233">
    <property type="entry name" value="SDR_c"/>
    <property type="match status" value="1"/>
</dbReference>
<dbReference type="SUPFAM" id="SSF51735">
    <property type="entry name" value="NAD(P)-binding Rossmann-fold domains"/>
    <property type="match status" value="1"/>
</dbReference>
<name>A0A7W6M9L9_9RHOB</name>
<evidence type="ECO:0000313" key="3">
    <source>
        <dbReference type="EMBL" id="MBB4174227.1"/>
    </source>
</evidence>
<sequence>MARPVCLITGASAGIGAACAVLASQRGYDVALTYNSDPAGAKAVAVAAGEAGAKTHVIQCDVADPAAIEAMYATVDAQFGRLDALVNNAGIVDQAARVTQMSHARLRQMFDVNVIGAIEVAQGAVVRMEAAGKGVIVNITSAAARLGSANQYVDYASSKAAMDIFTKGLSDEVAAKGIRVMAVAPGLIDTEIHAKGGDPDRAARLAHMVPMARTGSAEEVAKAVLFLLSDEASYITGSTLNVTGGR</sequence>
<dbReference type="RefSeq" id="WP_025056968.1">
    <property type="nucleotide sequence ID" value="NZ_JACIFU010000002.1"/>
</dbReference>
<evidence type="ECO:0000256" key="2">
    <source>
        <dbReference type="ARBA" id="ARBA00023002"/>
    </source>
</evidence>
<dbReference type="PROSITE" id="PS00061">
    <property type="entry name" value="ADH_SHORT"/>
    <property type="match status" value="1"/>
</dbReference>
<dbReference type="PROSITE" id="PS51257">
    <property type="entry name" value="PROKAR_LIPOPROTEIN"/>
    <property type="match status" value="1"/>
</dbReference>
<dbReference type="Pfam" id="PF13561">
    <property type="entry name" value="adh_short_C2"/>
    <property type="match status" value="1"/>
</dbReference>
<dbReference type="GO" id="GO:0047936">
    <property type="term" value="F:glucose 1-dehydrogenase [NAD(P)+] activity"/>
    <property type="evidence" value="ECO:0007669"/>
    <property type="project" value="UniProtKB-EC"/>
</dbReference>
<dbReference type="Proteomes" id="UP000565745">
    <property type="component" value="Unassembled WGS sequence"/>
</dbReference>
<dbReference type="Gene3D" id="3.40.50.720">
    <property type="entry name" value="NAD(P)-binding Rossmann-like Domain"/>
    <property type="match status" value="1"/>
</dbReference>
<dbReference type="EMBL" id="JACIFU010000002">
    <property type="protein sequence ID" value="MBB4174227.1"/>
    <property type="molecule type" value="Genomic_DNA"/>
</dbReference>
<accession>A0A7W6M9L9</accession>
<comment type="similarity">
    <text evidence="1">Belongs to the short-chain dehydrogenases/reductases (SDR) family.</text>
</comment>
<reference evidence="3 4" key="1">
    <citation type="submission" date="2020-08" db="EMBL/GenBank/DDBJ databases">
        <title>Genomic Encyclopedia of Type Strains, Phase IV (KMG-IV): sequencing the most valuable type-strain genomes for metagenomic binning, comparative biology and taxonomic classification.</title>
        <authorList>
            <person name="Goeker M."/>
        </authorList>
    </citation>
    <scope>NUCLEOTIDE SEQUENCE [LARGE SCALE GENOMIC DNA]</scope>
    <source>
        <strain evidence="3 4">DSM 101015</strain>
    </source>
</reference>
<organism evidence="3 4">
    <name type="scientific">Sulfitobacter noctilucicola</name>
    <dbReference type="NCBI Taxonomy" id="1342301"/>
    <lineage>
        <taxon>Bacteria</taxon>
        <taxon>Pseudomonadati</taxon>
        <taxon>Pseudomonadota</taxon>
        <taxon>Alphaproteobacteria</taxon>
        <taxon>Rhodobacterales</taxon>
        <taxon>Roseobacteraceae</taxon>
        <taxon>Sulfitobacter</taxon>
    </lineage>
</organism>
<evidence type="ECO:0000256" key="1">
    <source>
        <dbReference type="ARBA" id="ARBA00006484"/>
    </source>
</evidence>
<dbReference type="PRINTS" id="PR00080">
    <property type="entry name" value="SDRFAMILY"/>
</dbReference>
<evidence type="ECO:0000313" key="4">
    <source>
        <dbReference type="Proteomes" id="UP000565745"/>
    </source>
</evidence>
<dbReference type="AlphaFoldDB" id="A0A7W6M9L9"/>
<dbReference type="FunFam" id="3.40.50.720:FF:000084">
    <property type="entry name" value="Short-chain dehydrogenase reductase"/>
    <property type="match status" value="1"/>
</dbReference>
<dbReference type="PANTHER" id="PTHR43639:SF1">
    <property type="entry name" value="SHORT-CHAIN DEHYDROGENASE_REDUCTASE FAMILY PROTEIN"/>
    <property type="match status" value="1"/>
</dbReference>